<dbReference type="InterPro" id="IPR002110">
    <property type="entry name" value="Ankyrin_rpt"/>
</dbReference>
<evidence type="ECO:0000256" key="7">
    <source>
        <dbReference type="ARBA" id="ARBA00022699"/>
    </source>
</evidence>
<organism evidence="13 14">
    <name type="scientific">Larinioides sclopetarius</name>
    <dbReference type="NCBI Taxonomy" id="280406"/>
    <lineage>
        <taxon>Eukaryota</taxon>
        <taxon>Metazoa</taxon>
        <taxon>Ecdysozoa</taxon>
        <taxon>Arthropoda</taxon>
        <taxon>Chelicerata</taxon>
        <taxon>Arachnida</taxon>
        <taxon>Araneae</taxon>
        <taxon>Araneomorphae</taxon>
        <taxon>Entelegynae</taxon>
        <taxon>Araneoidea</taxon>
        <taxon>Araneidae</taxon>
        <taxon>Larinioides</taxon>
    </lineage>
</organism>
<evidence type="ECO:0000256" key="11">
    <source>
        <dbReference type="ARBA" id="ARBA00023298"/>
    </source>
</evidence>
<reference evidence="13 14" key="1">
    <citation type="submission" date="2024-04" db="EMBL/GenBank/DDBJ databases">
        <authorList>
            <person name="Rising A."/>
            <person name="Reimegard J."/>
            <person name="Sonavane S."/>
            <person name="Akerstrom W."/>
            <person name="Nylinder S."/>
            <person name="Hedman E."/>
            <person name="Kallberg Y."/>
        </authorList>
    </citation>
    <scope>NUCLEOTIDE SEQUENCE [LARGE SCALE GENOMIC DNA]</scope>
</reference>
<evidence type="ECO:0000313" key="13">
    <source>
        <dbReference type="EMBL" id="CAL1280177.1"/>
    </source>
</evidence>
<dbReference type="PROSITE" id="PS50297">
    <property type="entry name" value="ANK_REP_REGION"/>
    <property type="match status" value="2"/>
</dbReference>
<keyword evidence="5" id="KW-1052">Target cell membrane</keyword>
<gene>
    <name evidence="13" type="ORF">LARSCL_LOCUS10809</name>
</gene>
<evidence type="ECO:0000256" key="5">
    <source>
        <dbReference type="ARBA" id="ARBA00022537"/>
    </source>
</evidence>
<comment type="subcellular location">
    <subcellularLocation>
        <location evidence="2">Secreted</location>
    </subcellularLocation>
    <subcellularLocation>
        <location evidence="1">Target cell membrane</location>
    </subcellularLocation>
</comment>
<keyword evidence="8" id="KW-0677">Repeat</keyword>
<keyword evidence="7" id="KW-0528">Neurotoxin</keyword>
<dbReference type="EMBL" id="CAXIEN010000129">
    <property type="protein sequence ID" value="CAL1280177.1"/>
    <property type="molecule type" value="Genomic_DNA"/>
</dbReference>
<dbReference type="GO" id="GO:0005576">
    <property type="term" value="C:extracellular region"/>
    <property type="evidence" value="ECO:0007669"/>
    <property type="project" value="UniProtKB-SubCell"/>
</dbReference>
<name>A0AAV2A844_9ARAC</name>
<dbReference type="InterPro" id="IPR036770">
    <property type="entry name" value="Ankyrin_rpt-contain_sf"/>
</dbReference>
<keyword evidence="11" id="KW-1053">Target membrane</keyword>
<accession>A0AAV2A844</accession>
<dbReference type="GO" id="GO:0006887">
    <property type="term" value="P:exocytosis"/>
    <property type="evidence" value="ECO:0007669"/>
    <property type="project" value="UniProtKB-KW"/>
</dbReference>
<dbReference type="GO" id="GO:0044218">
    <property type="term" value="C:other organism cell membrane"/>
    <property type="evidence" value="ECO:0007669"/>
    <property type="project" value="UniProtKB-KW"/>
</dbReference>
<evidence type="ECO:0000256" key="9">
    <source>
        <dbReference type="ARBA" id="ARBA00023028"/>
    </source>
</evidence>
<dbReference type="GO" id="GO:0044231">
    <property type="term" value="C:host cell presynaptic membrane"/>
    <property type="evidence" value="ECO:0007669"/>
    <property type="project" value="UniProtKB-KW"/>
</dbReference>
<keyword evidence="3" id="KW-0268">Exocytosis</keyword>
<evidence type="ECO:0000256" key="2">
    <source>
        <dbReference type="ARBA" id="ARBA00004613"/>
    </source>
</evidence>
<dbReference type="SUPFAM" id="SSF48403">
    <property type="entry name" value="Ankyrin repeat"/>
    <property type="match status" value="1"/>
</dbReference>
<keyword evidence="6" id="KW-0800">Toxin</keyword>
<sequence length="341" mass="39029">MEIRSNSTSQNYFEFVCMYLARGGNPNHRDQFQDTLLHLVAKFDYCLEIVVELAKAGANVNSENFLRQTPLHIAVIHRNLRMVNALLNFGAFVNTQDCRGNSVLHSAINACVSKDQDWNCDNPYCPHRAPDMNIIWRLLRHKGINVNIRNLQGHTPLLWAVKDKNLEIVTALLLKSANVHIGNYFHETPMHAALSHSNPDIDIVGELLRRGGSIACFDKNRETPLDRVLKREEVAESNTFLEELVKVVAFYEKFTDINFLAPRVNVKLRKLLEKCIMEKNMMRREIIGDKSLYDVVIQHMNDTTSAPLEHKIANDILNILGTGVYSIYFDTISKYIFNFAT</sequence>
<feature type="repeat" description="ANK" evidence="12">
    <location>
        <begin position="152"/>
        <end position="184"/>
    </location>
</feature>
<keyword evidence="11" id="KW-0472">Membrane</keyword>
<dbReference type="SMART" id="SM00248">
    <property type="entry name" value="ANK"/>
    <property type="match status" value="5"/>
</dbReference>
<dbReference type="Proteomes" id="UP001497382">
    <property type="component" value="Unassembled WGS sequence"/>
</dbReference>
<feature type="repeat" description="ANK" evidence="12">
    <location>
        <begin position="185"/>
        <end position="219"/>
    </location>
</feature>
<keyword evidence="14" id="KW-1185">Reference proteome</keyword>
<dbReference type="PANTHER" id="PTHR24171">
    <property type="entry name" value="ANKYRIN REPEAT DOMAIN-CONTAINING PROTEIN 39-RELATED"/>
    <property type="match status" value="1"/>
</dbReference>
<comment type="caution">
    <text evidence="13">The sequence shown here is derived from an EMBL/GenBank/DDBJ whole genome shotgun (WGS) entry which is preliminary data.</text>
</comment>
<keyword evidence="10 12" id="KW-0040">ANK repeat</keyword>
<evidence type="ECO:0000256" key="1">
    <source>
        <dbReference type="ARBA" id="ARBA00004175"/>
    </source>
</evidence>
<dbReference type="Gene3D" id="1.25.40.20">
    <property type="entry name" value="Ankyrin repeat-containing domain"/>
    <property type="match status" value="2"/>
</dbReference>
<keyword evidence="9" id="KW-0638">Presynaptic neurotoxin</keyword>
<dbReference type="GO" id="GO:0090729">
    <property type="term" value="F:toxin activity"/>
    <property type="evidence" value="ECO:0007669"/>
    <property type="project" value="UniProtKB-KW"/>
</dbReference>
<dbReference type="Pfam" id="PF12796">
    <property type="entry name" value="Ank_2"/>
    <property type="match status" value="2"/>
</dbReference>
<evidence type="ECO:0000313" key="14">
    <source>
        <dbReference type="Proteomes" id="UP001497382"/>
    </source>
</evidence>
<dbReference type="AlphaFoldDB" id="A0AAV2A844"/>
<evidence type="ECO:0000256" key="4">
    <source>
        <dbReference type="ARBA" id="ARBA00022525"/>
    </source>
</evidence>
<evidence type="ECO:0000256" key="3">
    <source>
        <dbReference type="ARBA" id="ARBA00022483"/>
    </source>
</evidence>
<evidence type="ECO:0000256" key="8">
    <source>
        <dbReference type="ARBA" id="ARBA00022737"/>
    </source>
</evidence>
<feature type="repeat" description="ANK" evidence="12">
    <location>
        <begin position="66"/>
        <end position="98"/>
    </location>
</feature>
<dbReference type="PROSITE" id="PS50088">
    <property type="entry name" value="ANK_REPEAT"/>
    <property type="match status" value="3"/>
</dbReference>
<evidence type="ECO:0000256" key="6">
    <source>
        <dbReference type="ARBA" id="ARBA00022656"/>
    </source>
</evidence>
<evidence type="ECO:0000256" key="12">
    <source>
        <dbReference type="PROSITE-ProRule" id="PRU00023"/>
    </source>
</evidence>
<protein>
    <submittedName>
        <fullName evidence="13">Uncharacterized protein</fullName>
    </submittedName>
</protein>
<evidence type="ECO:0000256" key="10">
    <source>
        <dbReference type="ARBA" id="ARBA00023043"/>
    </source>
</evidence>
<keyword evidence="4" id="KW-0964">Secreted</keyword>
<proteinExistence type="predicted"/>